<evidence type="ECO:0000313" key="2">
    <source>
        <dbReference type="Proteomes" id="UP001206595"/>
    </source>
</evidence>
<reference evidence="1" key="2">
    <citation type="journal article" date="2022" name="Proc. Natl. Acad. Sci. U.S.A.">
        <title>Diploid-dominant life cycles characterize the early evolution of Fungi.</title>
        <authorList>
            <person name="Amses K.R."/>
            <person name="Simmons D.R."/>
            <person name="Longcore J.E."/>
            <person name="Mondo S.J."/>
            <person name="Seto K."/>
            <person name="Jeronimo G.H."/>
            <person name="Bonds A.E."/>
            <person name="Quandt C.A."/>
            <person name="Davis W.J."/>
            <person name="Chang Y."/>
            <person name="Federici B.A."/>
            <person name="Kuo A."/>
            <person name="LaButti K."/>
            <person name="Pangilinan J."/>
            <person name="Andreopoulos W."/>
            <person name="Tritt A."/>
            <person name="Riley R."/>
            <person name="Hundley H."/>
            <person name="Johnson J."/>
            <person name="Lipzen A."/>
            <person name="Barry K."/>
            <person name="Lang B.F."/>
            <person name="Cuomo C.A."/>
            <person name="Buchler N.E."/>
            <person name="Grigoriev I.V."/>
            <person name="Spatafora J.W."/>
            <person name="Stajich J.E."/>
            <person name="James T.Y."/>
        </authorList>
    </citation>
    <scope>NUCLEOTIDE SEQUENCE</scope>
    <source>
        <strain evidence="1">AG</strain>
    </source>
</reference>
<accession>A0AAD5EJJ1</accession>
<keyword evidence="2" id="KW-1185">Reference proteome</keyword>
<gene>
    <name evidence="1" type="ORF">K450DRAFT_217171</name>
</gene>
<protein>
    <submittedName>
        <fullName evidence="1">Uncharacterized protein</fullName>
    </submittedName>
</protein>
<dbReference type="AlphaFoldDB" id="A0AAD5EJJ1"/>
<sequence length="76" mass="8627">MLQFSLLAIGCPPLLTGPFRLNTELPLQQSRPILTSNVCTASVFIIARHERVQIHGKYRGTIVIANLYRLRVKRPE</sequence>
<comment type="caution">
    <text evidence="1">The sequence shown here is derived from an EMBL/GenBank/DDBJ whole genome shotgun (WGS) entry which is preliminary data.</text>
</comment>
<dbReference type="RefSeq" id="XP_051449621.1">
    <property type="nucleotide sequence ID" value="XM_051585000.1"/>
</dbReference>
<dbReference type="Proteomes" id="UP001206595">
    <property type="component" value="Unassembled WGS sequence"/>
</dbReference>
<organism evidence="1 2">
    <name type="scientific">Umbelopsis ramanniana AG</name>
    <dbReference type="NCBI Taxonomy" id="1314678"/>
    <lineage>
        <taxon>Eukaryota</taxon>
        <taxon>Fungi</taxon>
        <taxon>Fungi incertae sedis</taxon>
        <taxon>Mucoromycota</taxon>
        <taxon>Mucoromycotina</taxon>
        <taxon>Umbelopsidomycetes</taxon>
        <taxon>Umbelopsidales</taxon>
        <taxon>Umbelopsidaceae</taxon>
        <taxon>Umbelopsis</taxon>
    </lineage>
</organism>
<proteinExistence type="predicted"/>
<evidence type="ECO:0000313" key="1">
    <source>
        <dbReference type="EMBL" id="KAI8584617.1"/>
    </source>
</evidence>
<dbReference type="GeneID" id="75910350"/>
<name>A0AAD5EJJ1_UMBRA</name>
<reference evidence="1" key="1">
    <citation type="submission" date="2021-06" db="EMBL/GenBank/DDBJ databases">
        <authorList>
            <consortium name="DOE Joint Genome Institute"/>
            <person name="Mondo S.J."/>
            <person name="Amses K.R."/>
            <person name="Simmons D.R."/>
            <person name="Longcore J.E."/>
            <person name="Seto K."/>
            <person name="Alves G.H."/>
            <person name="Bonds A.E."/>
            <person name="Quandt C.A."/>
            <person name="Davis W.J."/>
            <person name="Chang Y."/>
            <person name="Letcher P.M."/>
            <person name="Powell M.J."/>
            <person name="Kuo A."/>
            <person name="Labutti K."/>
            <person name="Pangilinan J."/>
            <person name="Andreopoulos W."/>
            <person name="Tritt A."/>
            <person name="Riley R."/>
            <person name="Hundley H."/>
            <person name="Johnson J."/>
            <person name="Lipzen A."/>
            <person name="Barry K."/>
            <person name="Berbee M.L."/>
            <person name="Buchler N.E."/>
            <person name="Grigoriev I.V."/>
            <person name="Spatafora J.W."/>
            <person name="Stajich J.E."/>
            <person name="James T.Y."/>
        </authorList>
    </citation>
    <scope>NUCLEOTIDE SEQUENCE</scope>
    <source>
        <strain evidence="1">AG</strain>
    </source>
</reference>
<dbReference type="EMBL" id="MU620892">
    <property type="protein sequence ID" value="KAI8584617.1"/>
    <property type="molecule type" value="Genomic_DNA"/>
</dbReference>